<name>A0A4R5Q9F2_9PROT</name>
<sequence>MSDGRTFVTDGGLAIDAALAKPATLPADVLPSASGSFIERHMSSQSPDEVGLPQLVLGPDGRTYTTPNGIRLNQTYIDFLRRILPSAQVRLRTQGGREPVVILLKGEPVGVFMPVAR</sequence>
<dbReference type="RefSeq" id="WP_133291903.1">
    <property type="nucleotide sequence ID" value="NZ_SMSJ01000072.1"/>
</dbReference>
<evidence type="ECO:0000256" key="1">
    <source>
        <dbReference type="SAM" id="MobiDB-lite"/>
    </source>
</evidence>
<feature type="region of interest" description="Disordered" evidence="1">
    <location>
        <begin position="38"/>
        <end position="64"/>
    </location>
</feature>
<gene>
    <name evidence="2" type="ORF">E2C06_28130</name>
</gene>
<keyword evidence="3" id="KW-1185">Reference proteome</keyword>
<reference evidence="2 3" key="1">
    <citation type="journal article" date="2016" name="J. Microbiol.">
        <title>Dankookia rubra gen. nov., sp. nov., an alphaproteobacterium isolated from sediment of a shallow stream.</title>
        <authorList>
            <person name="Kim W.H."/>
            <person name="Kim D.H."/>
            <person name="Kang K."/>
            <person name="Ahn T.Y."/>
        </authorList>
    </citation>
    <scope>NUCLEOTIDE SEQUENCE [LARGE SCALE GENOMIC DNA]</scope>
    <source>
        <strain evidence="2 3">JCM30602</strain>
    </source>
</reference>
<dbReference type="Proteomes" id="UP000295096">
    <property type="component" value="Unassembled WGS sequence"/>
</dbReference>
<evidence type="ECO:0000313" key="3">
    <source>
        <dbReference type="Proteomes" id="UP000295096"/>
    </source>
</evidence>
<evidence type="ECO:0000313" key="2">
    <source>
        <dbReference type="EMBL" id="TDH59293.1"/>
    </source>
</evidence>
<dbReference type="AlphaFoldDB" id="A0A4R5Q9F2"/>
<organism evidence="2 3">
    <name type="scientific">Dankookia rubra</name>
    <dbReference type="NCBI Taxonomy" id="1442381"/>
    <lineage>
        <taxon>Bacteria</taxon>
        <taxon>Pseudomonadati</taxon>
        <taxon>Pseudomonadota</taxon>
        <taxon>Alphaproteobacteria</taxon>
        <taxon>Acetobacterales</taxon>
        <taxon>Roseomonadaceae</taxon>
        <taxon>Dankookia</taxon>
    </lineage>
</organism>
<dbReference type="EMBL" id="SMSJ01000072">
    <property type="protein sequence ID" value="TDH59293.1"/>
    <property type="molecule type" value="Genomic_DNA"/>
</dbReference>
<proteinExistence type="predicted"/>
<protein>
    <submittedName>
        <fullName evidence="2">Uncharacterized protein</fullName>
    </submittedName>
</protein>
<accession>A0A4R5Q9F2</accession>
<comment type="caution">
    <text evidence="2">The sequence shown here is derived from an EMBL/GenBank/DDBJ whole genome shotgun (WGS) entry which is preliminary data.</text>
</comment>